<dbReference type="EMBL" id="QGNW01000336">
    <property type="protein sequence ID" value="RVW76022.1"/>
    <property type="molecule type" value="Genomic_DNA"/>
</dbReference>
<evidence type="ECO:0000313" key="3">
    <source>
        <dbReference type="Proteomes" id="UP000288805"/>
    </source>
</evidence>
<sequence length="154" mass="16620">MLPASRSKSKDKRAGKEPQKASSKPSAPPSTGSGTPTSGYNPLLGTFHTLETASLSSASTLNSNGRFRNIDDTDENSGSSPGTGFEYDAISNNDSWSGESEDHKEKTSNPTGKQGQYQGLTTTSEKKSVRRMRENICRQKERRARICMSDAVAI</sequence>
<gene>
    <name evidence="2" type="ORF">CK203_055308</name>
</gene>
<protein>
    <submittedName>
        <fullName evidence="2">Uncharacterized protein</fullName>
    </submittedName>
</protein>
<evidence type="ECO:0000256" key="1">
    <source>
        <dbReference type="SAM" id="MobiDB-lite"/>
    </source>
</evidence>
<organism evidence="2 3">
    <name type="scientific">Vitis vinifera</name>
    <name type="common">Grape</name>
    <dbReference type="NCBI Taxonomy" id="29760"/>
    <lineage>
        <taxon>Eukaryota</taxon>
        <taxon>Viridiplantae</taxon>
        <taxon>Streptophyta</taxon>
        <taxon>Embryophyta</taxon>
        <taxon>Tracheophyta</taxon>
        <taxon>Spermatophyta</taxon>
        <taxon>Magnoliopsida</taxon>
        <taxon>eudicotyledons</taxon>
        <taxon>Gunneridae</taxon>
        <taxon>Pentapetalae</taxon>
        <taxon>rosids</taxon>
        <taxon>Vitales</taxon>
        <taxon>Vitaceae</taxon>
        <taxon>Viteae</taxon>
        <taxon>Vitis</taxon>
    </lineage>
</organism>
<dbReference type="PANTHER" id="PTHR35294:SF1">
    <property type="entry name" value="OS05G0409000 PROTEIN"/>
    <property type="match status" value="1"/>
</dbReference>
<proteinExistence type="predicted"/>
<feature type="region of interest" description="Disordered" evidence="1">
    <location>
        <begin position="57"/>
        <end position="131"/>
    </location>
</feature>
<feature type="compositionally biased region" description="Polar residues" evidence="1">
    <location>
        <begin position="108"/>
        <end position="123"/>
    </location>
</feature>
<reference evidence="2 3" key="1">
    <citation type="journal article" date="2018" name="PLoS Genet.">
        <title>Population sequencing reveals clonal diversity and ancestral inbreeding in the grapevine cultivar Chardonnay.</title>
        <authorList>
            <person name="Roach M.J."/>
            <person name="Johnson D.L."/>
            <person name="Bohlmann J."/>
            <person name="van Vuuren H.J."/>
            <person name="Jones S.J."/>
            <person name="Pretorius I.S."/>
            <person name="Schmidt S.A."/>
            <person name="Borneman A.R."/>
        </authorList>
    </citation>
    <scope>NUCLEOTIDE SEQUENCE [LARGE SCALE GENOMIC DNA]</scope>
    <source>
        <strain evidence="3">cv. Chardonnay</strain>
        <tissue evidence="2">Leaf</tissue>
    </source>
</reference>
<name>A0A438GUZ4_VITVI</name>
<feature type="region of interest" description="Disordered" evidence="1">
    <location>
        <begin position="1"/>
        <end position="45"/>
    </location>
</feature>
<dbReference type="AlphaFoldDB" id="A0A438GUZ4"/>
<dbReference type="Proteomes" id="UP000288805">
    <property type="component" value="Unassembled WGS sequence"/>
</dbReference>
<accession>A0A438GUZ4</accession>
<evidence type="ECO:0000313" key="2">
    <source>
        <dbReference type="EMBL" id="RVW76022.1"/>
    </source>
</evidence>
<comment type="caution">
    <text evidence="2">The sequence shown here is derived from an EMBL/GenBank/DDBJ whole genome shotgun (WGS) entry which is preliminary data.</text>
</comment>
<dbReference type="PANTHER" id="PTHR35294">
    <property type="entry name" value="UBIQUITIN-ASSOCIATED/TRANSLATION ELONGATION FACTOR EF1B PROTEIN"/>
    <property type="match status" value="1"/>
</dbReference>
<feature type="compositionally biased region" description="Low complexity" evidence="1">
    <location>
        <begin position="20"/>
        <end position="39"/>
    </location>
</feature>